<protein>
    <submittedName>
        <fullName evidence="1">Uncharacterized protein</fullName>
    </submittedName>
</protein>
<dbReference type="AlphaFoldDB" id="A0A5C5Y118"/>
<dbReference type="Proteomes" id="UP000317238">
    <property type="component" value="Unassembled WGS sequence"/>
</dbReference>
<comment type="caution">
    <text evidence="1">The sequence shown here is derived from an EMBL/GenBank/DDBJ whole genome shotgun (WGS) entry which is preliminary data.</text>
</comment>
<name>A0A5C5Y118_9PLAN</name>
<accession>A0A5C5Y118</accession>
<reference evidence="1 2" key="1">
    <citation type="submission" date="2019-02" db="EMBL/GenBank/DDBJ databases">
        <title>Deep-cultivation of Planctomycetes and their phenomic and genomic characterization uncovers novel biology.</title>
        <authorList>
            <person name="Wiegand S."/>
            <person name="Jogler M."/>
            <person name="Boedeker C."/>
            <person name="Pinto D."/>
            <person name="Vollmers J."/>
            <person name="Rivas-Marin E."/>
            <person name="Kohn T."/>
            <person name="Peeters S.H."/>
            <person name="Heuer A."/>
            <person name="Rast P."/>
            <person name="Oberbeckmann S."/>
            <person name="Bunk B."/>
            <person name="Jeske O."/>
            <person name="Meyerdierks A."/>
            <person name="Storesund J.E."/>
            <person name="Kallscheuer N."/>
            <person name="Luecker S."/>
            <person name="Lage O.M."/>
            <person name="Pohl T."/>
            <person name="Merkel B.J."/>
            <person name="Hornburger P."/>
            <person name="Mueller R.-W."/>
            <person name="Bruemmer F."/>
            <person name="Labrenz M."/>
            <person name="Spormann A.M."/>
            <person name="Op Den Camp H."/>
            <person name="Overmann J."/>
            <person name="Amann R."/>
            <person name="Jetten M.S.M."/>
            <person name="Mascher T."/>
            <person name="Medema M.H."/>
            <person name="Devos D.P."/>
            <person name="Kaster A.-K."/>
            <person name="Ovreas L."/>
            <person name="Rohde M."/>
            <person name="Galperin M.Y."/>
            <person name="Jogler C."/>
        </authorList>
    </citation>
    <scope>NUCLEOTIDE SEQUENCE [LARGE SCALE GENOMIC DNA]</scope>
    <source>
        <strain evidence="1 2">Pan14r</strain>
    </source>
</reference>
<sequence length="132" mass="14752">MSTQHHSLPSILRLACYCSLLWMKPPAPQAIAADETYGIVVYGGTPADTCGTRGDNIIGQYYEAFPGHTARLDETLSRQTGQRWESLAKRRGIKVPVVTDSVTRGEWLRLTLIMGQTSPKTARQRPIYFVTR</sequence>
<evidence type="ECO:0000313" key="2">
    <source>
        <dbReference type="Proteomes" id="UP000317238"/>
    </source>
</evidence>
<evidence type="ECO:0000313" key="1">
    <source>
        <dbReference type="EMBL" id="TWT68678.1"/>
    </source>
</evidence>
<organism evidence="1 2">
    <name type="scientific">Crateriforma conspicua</name>
    <dbReference type="NCBI Taxonomy" id="2527996"/>
    <lineage>
        <taxon>Bacteria</taxon>
        <taxon>Pseudomonadati</taxon>
        <taxon>Planctomycetota</taxon>
        <taxon>Planctomycetia</taxon>
        <taxon>Planctomycetales</taxon>
        <taxon>Planctomycetaceae</taxon>
        <taxon>Crateriforma</taxon>
    </lineage>
</organism>
<gene>
    <name evidence="1" type="ORF">Pan14r_09250</name>
</gene>
<dbReference type="EMBL" id="SJPL01000001">
    <property type="protein sequence ID" value="TWT68678.1"/>
    <property type="molecule type" value="Genomic_DNA"/>
</dbReference>
<proteinExistence type="predicted"/>
<dbReference type="RefSeq" id="WP_197203324.1">
    <property type="nucleotide sequence ID" value="NZ_SJPL01000001.1"/>
</dbReference>
<keyword evidence="2" id="KW-1185">Reference proteome</keyword>